<name>A0A2U9T8R9_9GAMM</name>
<dbReference type="KEGG" id="lmb:C9I47_2082"/>
<accession>A0A2U9T8R9</accession>
<dbReference type="EMBL" id="CP029843">
    <property type="protein sequence ID" value="AWV07765.1"/>
    <property type="molecule type" value="Genomic_DNA"/>
</dbReference>
<gene>
    <name evidence="1" type="ORF">C9I47_2082</name>
</gene>
<dbReference type="PANTHER" id="PTHR34817:SF2">
    <property type="entry name" value="NUCLEOTIDYLTRANSFERASE"/>
    <property type="match status" value="1"/>
</dbReference>
<dbReference type="OrthoDB" id="9796845at2"/>
<dbReference type="AlphaFoldDB" id="A0A2U9T8R9"/>
<protein>
    <submittedName>
        <fullName evidence="1">Nucleotidyltransferase</fullName>
    </submittedName>
</protein>
<sequence>MNEPVIPEDVRSEILLRLRRAEAEHGVRILLAIESGSRAWGFASPNSDYDVRFIYMREPGWYQAVDLEERRDVIEYPIVDEIDLNGWDLRKALRLFWKSNPAFVEWIQSPITYLDRGRFRQSALEALPHVYTPTKGIYHYRSMAKTNYRGYLREPMVRLKKYFYVLRPLLAARWIMANAGAAPIEFETLLTLLRNEPEVLAEIRHLLEQKRNAPELGLAPAVPLLNAFIEAELEGGPGDVPPKPETPDITAVLNRLFHQALAEYGSIGADESPADARRVSNCY</sequence>
<dbReference type="Proteomes" id="UP000249447">
    <property type="component" value="Chromosome"/>
</dbReference>
<dbReference type="Pfam" id="PF10127">
    <property type="entry name" value="RlaP"/>
    <property type="match status" value="1"/>
</dbReference>
<reference evidence="1 2" key="1">
    <citation type="submission" date="2018-05" db="EMBL/GenBank/DDBJ databases">
        <title>The complete genome of Lysobacter maris HZ9B, a marine bacterium antagonistic against terrestrial plant pathogens.</title>
        <authorList>
            <person name="Zhang X.-Q."/>
        </authorList>
    </citation>
    <scope>NUCLEOTIDE SEQUENCE [LARGE SCALE GENOMIC DNA]</scope>
    <source>
        <strain evidence="1 2">HZ9B</strain>
    </source>
</reference>
<dbReference type="PANTHER" id="PTHR34817">
    <property type="entry name" value="NUCLEOTIDYLTRANSFERASE"/>
    <property type="match status" value="1"/>
</dbReference>
<evidence type="ECO:0000313" key="1">
    <source>
        <dbReference type="EMBL" id="AWV07765.1"/>
    </source>
</evidence>
<keyword evidence="1" id="KW-0808">Transferase</keyword>
<keyword evidence="2" id="KW-1185">Reference proteome</keyword>
<organism evidence="1 2">
    <name type="scientific">Marilutibacter maris</name>
    <dbReference type="NCBI Taxonomy" id="1605891"/>
    <lineage>
        <taxon>Bacteria</taxon>
        <taxon>Pseudomonadati</taxon>
        <taxon>Pseudomonadota</taxon>
        <taxon>Gammaproteobacteria</taxon>
        <taxon>Lysobacterales</taxon>
        <taxon>Lysobacteraceae</taxon>
        <taxon>Marilutibacter</taxon>
    </lineage>
</organism>
<dbReference type="InterPro" id="IPR018775">
    <property type="entry name" value="RlaP"/>
</dbReference>
<proteinExistence type="predicted"/>
<evidence type="ECO:0000313" key="2">
    <source>
        <dbReference type="Proteomes" id="UP000249447"/>
    </source>
</evidence>
<dbReference type="GO" id="GO:0016740">
    <property type="term" value="F:transferase activity"/>
    <property type="evidence" value="ECO:0007669"/>
    <property type="project" value="UniProtKB-KW"/>
</dbReference>